<dbReference type="SUPFAM" id="SSF53448">
    <property type="entry name" value="Nucleotide-diphospho-sugar transferases"/>
    <property type="match status" value="1"/>
</dbReference>
<evidence type="ECO:0000313" key="2">
    <source>
        <dbReference type="EMBL" id="MCC5465817.1"/>
    </source>
</evidence>
<accession>A0ABS8HRL7</accession>
<dbReference type="Gene3D" id="3.90.550.10">
    <property type="entry name" value="Spore Coat Polysaccharide Biosynthesis Protein SpsA, Chain A"/>
    <property type="match status" value="1"/>
</dbReference>
<dbReference type="CDD" id="cd04182">
    <property type="entry name" value="GT_2_like_f"/>
    <property type="match status" value="1"/>
</dbReference>
<protein>
    <submittedName>
        <fullName evidence="2">Nucleotidyltransferase family protein</fullName>
    </submittedName>
</protein>
<sequence>METNGILLAAGLSSRMKAFKPLLKIKGKMMIEHSVDSMFRAGVNQVIMVLGYRGEEVESLLCKTYDPSRLVFKYNEKYAETDMLTSVKLGILGLRPCEAVYLLPGDMPAIHTRTFLAVKEAMLRKHALVAFPTIDGYRKHPPLISCKCIKHILAFTGEGGLREVWHQLESQIVTVPVEDMGCMLDADTQEDYNRLSDYMESLILS</sequence>
<dbReference type="InterPro" id="IPR025877">
    <property type="entry name" value="MobA-like_NTP_Trfase"/>
</dbReference>
<reference evidence="2" key="1">
    <citation type="submission" date="2021-11" db="EMBL/GenBank/DDBJ databases">
        <title>Description of a new species Pelosinus isolated from the bottom sediments of Lake Baikal.</title>
        <authorList>
            <person name="Zakharyuk A."/>
        </authorList>
    </citation>
    <scope>NUCLEOTIDE SEQUENCE</scope>
    <source>
        <strain evidence="2">Bkl1</strain>
    </source>
</reference>
<feature type="domain" description="MobA-like NTP transferase" evidence="1">
    <location>
        <begin position="5"/>
        <end position="168"/>
    </location>
</feature>
<dbReference type="PANTHER" id="PTHR43777">
    <property type="entry name" value="MOLYBDENUM COFACTOR CYTIDYLYLTRANSFERASE"/>
    <property type="match status" value="1"/>
</dbReference>
<dbReference type="PANTHER" id="PTHR43777:SF1">
    <property type="entry name" value="MOLYBDENUM COFACTOR CYTIDYLYLTRANSFERASE"/>
    <property type="match status" value="1"/>
</dbReference>
<dbReference type="Proteomes" id="UP001165492">
    <property type="component" value="Unassembled WGS sequence"/>
</dbReference>
<dbReference type="InterPro" id="IPR029044">
    <property type="entry name" value="Nucleotide-diphossugar_trans"/>
</dbReference>
<proteinExistence type="predicted"/>
<name>A0ABS8HRL7_9FIRM</name>
<comment type="caution">
    <text evidence="2">The sequence shown here is derived from an EMBL/GenBank/DDBJ whole genome shotgun (WGS) entry which is preliminary data.</text>
</comment>
<evidence type="ECO:0000313" key="3">
    <source>
        <dbReference type="Proteomes" id="UP001165492"/>
    </source>
</evidence>
<dbReference type="EMBL" id="JAJHJB010000012">
    <property type="protein sequence ID" value="MCC5465817.1"/>
    <property type="molecule type" value="Genomic_DNA"/>
</dbReference>
<evidence type="ECO:0000259" key="1">
    <source>
        <dbReference type="Pfam" id="PF12804"/>
    </source>
</evidence>
<dbReference type="RefSeq" id="WP_229535041.1">
    <property type="nucleotide sequence ID" value="NZ_JAJHJB010000012.1"/>
</dbReference>
<organism evidence="2 3">
    <name type="scientific">Pelosinus baikalensis</name>
    <dbReference type="NCBI Taxonomy" id="2892015"/>
    <lineage>
        <taxon>Bacteria</taxon>
        <taxon>Bacillati</taxon>
        <taxon>Bacillota</taxon>
        <taxon>Negativicutes</taxon>
        <taxon>Selenomonadales</taxon>
        <taxon>Sporomusaceae</taxon>
        <taxon>Pelosinus</taxon>
    </lineage>
</organism>
<dbReference type="Pfam" id="PF12804">
    <property type="entry name" value="NTP_transf_3"/>
    <property type="match status" value="1"/>
</dbReference>
<gene>
    <name evidence="2" type="ORF">LMF89_10660</name>
</gene>
<keyword evidence="3" id="KW-1185">Reference proteome</keyword>